<dbReference type="AlphaFoldDB" id="A0A552FML4"/>
<gene>
    <name evidence="1" type="ORF">EWV91_10080</name>
</gene>
<comment type="caution">
    <text evidence="1">The sequence shown here is derived from an EMBL/GenBank/DDBJ whole genome shotgun (WGS) entry which is preliminary data.</text>
</comment>
<protein>
    <submittedName>
        <fullName evidence="1">Uncharacterized protein</fullName>
    </submittedName>
</protein>
<dbReference type="Proteomes" id="UP000320293">
    <property type="component" value="Unassembled WGS sequence"/>
</dbReference>
<reference evidence="1 2" key="1">
    <citation type="submission" date="2019-01" db="EMBL/GenBank/DDBJ databases">
        <title>Coherence of Microcystis species and biogeography revealed through population genomics.</title>
        <authorList>
            <person name="Perez-Carrascal O.M."/>
            <person name="Terrat Y."/>
            <person name="Giani A."/>
            <person name="Fortin N."/>
            <person name="Tromas N."/>
            <person name="Shapiro B.J."/>
        </authorList>
    </citation>
    <scope>NUCLEOTIDE SEQUENCE [LARGE SCALE GENOMIC DNA]</scope>
    <source>
        <strain evidence="1">Ma_QC_Ca_00000000_S207</strain>
    </source>
</reference>
<dbReference type="EMBL" id="SFBF01000190">
    <property type="protein sequence ID" value="TRU47966.1"/>
    <property type="molecule type" value="Genomic_DNA"/>
</dbReference>
<organism evidence="1 2">
    <name type="scientific">Microcystis aeruginosa Ma_QC_Ca_00000000_S207</name>
    <dbReference type="NCBI Taxonomy" id="2486251"/>
    <lineage>
        <taxon>Bacteria</taxon>
        <taxon>Bacillati</taxon>
        <taxon>Cyanobacteriota</taxon>
        <taxon>Cyanophyceae</taxon>
        <taxon>Oscillatoriophycideae</taxon>
        <taxon>Chroococcales</taxon>
        <taxon>Microcystaceae</taxon>
        <taxon>Microcystis</taxon>
    </lineage>
</organism>
<name>A0A552FML4_MICAE</name>
<proteinExistence type="predicted"/>
<evidence type="ECO:0000313" key="1">
    <source>
        <dbReference type="EMBL" id="TRU47966.1"/>
    </source>
</evidence>
<evidence type="ECO:0000313" key="2">
    <source>
        <dbReference type="Proteomes" id="UP000320293"/>
    </source>
</evidence>
<sequence>MATEYTIYIVNANGDGQLFWAFLSKPEVTNAPDVFANSDTNLYIPGGSTNLNSFTIPVQYVIGAGASNNAVGLKTVIKSSATRNTELEKLWNVDYANVPPRQGPSFPQNPSGPSPSGTIAMKTNVFDQIKNEANEWYESMSFGLKTSQGFMGVTWKPGPNKTYTITPTLTFYINVGNYSANSLASITAIANESAKCNTAKDFDVLNQCTVTYTATGEWKVAPGKPSQALLDSSKNAMLNFLLIWCIMIVIASDSKAISKRFSIASF</sequence>
<accession>A0A552FML4</accession>